<evidence type="ECO:0000313" key="1">
    <source>
        <dbReference type="EMBL" id="MBO0950555.1"/>
    </source>
</evidence>
<organism evidence="1 2">
    <name type="scientific">Fibrella forsythiae</name>
    <dbReference type="NCBI Taxonomy" id="2817061"/>
    <lineage>
        <taxon>Bacteria</taxon>
        <taxon>Pseudomonadati</taxon>
        <taxon>Bacteroidota</taxon>
        <taxon>Cytophagia</taxon>
        <taxon>Cytophagales</taxon>
        <taxon>Spirosomataceae</taxon>
        <taxon>Fibrella</taxon>
    </lineage>
</organism>
<name>A0ABS3JKN4_9BACT</name>
<keyword evidence="2" id="KW-1185">Reference proteome</keyword>
<accession>A0ABS3JKN4</accession>
<dbReference type="EMBL" id="JAFMYW010000005">
    <property type="protein sequence ID" value="MBO0950555.1"/>
    <property type="molecule type" value="Genomic_DNA"/>
</dbReference>
<sequence>MSNHVYFRLFVIETVVSLNYLFKTQMDILNTPKTLSAAIIALLSLMDVAELQAQTSSAQEIQVTNNASNPTNNTLRAFNLSTIGLKGTPLALPNWAPGELTLDGSQPVTAGLFNYDIYSKLVTVKRSPRDSVVYAIASVKQLILKPNGVAPLRYEHVPGLITDEAALKTDLLRIIHQGTYSLVEFPVKQYIKAPAKQTYGGMGEVSNEFRDESVYYLIRPDHTTERVKLSKKSLTKALKDKGAAFESFVKANSIDFDKEADVAKALAALN</sequence>
<reference evidence="1 2" key="1">
    <citation type="submission" date="2021-03" db="EMBL/GenBank/DDBJ databases">
        <title>Fibrella sp. HMF5405 genome sequencing and assembly.</title>
        <authorList>
            <person name="Kang H."/>
            <person name="Kim H."/>
            <person name="Bae S."/>
            <person name="Joh K."/>
        </authorList>
    </citation>
    <scope>NUCLEOTIDE SEQUENCE [LARGE SCALE GENOMIC DNA]</scope>
    <source>
        <strain evidence="1 2">HMF5405</strain>
    </source>
</reference>
<dbReference type="RefSeq" id="WP_207330496.1">
    <property type="nucleotide sequence ID" value="NZ_JAFMYW010000005.1"/>
</dbReference>
<comment type="caution">
    <text evidence="1">The sequence shown here is derived from an EMBL/GenBank/DDBJ whole genome shotgun (WGS) entry which is preliminary data.</text>
</comment>
<evidence type="ECO:0000313" key="2">
    <source>
        <dbReference type="Proteomes" id="UP000664628"/>
    </source>
</evidence>
<protein>
    <submittedName>
        <fullName evidence="1">Uncharacterized protein</fullName>
    </submittedName>
</protein>
<proteinExistence type="predicted"/>
<gene>
    <name evidence="1" type="ORF">J2I46_18305</name>
</gene>
<dbReference type="Proteomes" id="UP000664628">
    <property type="component" value="Unassembled WGS sequence"/>
</dbReference>